<proteinExistence type="predicted"/>
<evidence type="ECO:0000313" key="2">
    <source>
        <dbReference type="Proteomes" id="UP001151760"/>
    </source>
</evidence>
<reference evidence="1" key="1">
    <citation type="journal article" date="2022" name="Int. J. Mol. Sci.">
        <title>Draft Genome of Tanacetum Coccineum: Genomic Comparison of Closely Related Tanacetum-Family Plants.</title>
        <authorList>
            <person name="Yamashiro T."/>
            <person name="Shiraishi A."/>
            <person name="Nakayama K."/>
            <person name="Satake H."/>
        </authorList>
    </citation>
    <scope>NUCLEOTIDE SEQUENCE</scope>
</reference>
<name>A0ABQ5DFJ3_9ASTR</name>
<organism evidence="1 2">
    <name type="scientific">Tanacetum coccineum</name>
    <dbReference type="NCBI Taxonomy" id="301880"/>
    <lineage>
        <taxon>Eukaryota</taxon>
        <taxon>Viridiplantae</taxon>
        <taxon>Streptophyta</taxon>
        <taxon>Embryophyta</taxon>
        <taxon>Tracheophyta</taxon>
        <taxon>Spermatophyta</taxon>
        <taxon>Magnoliopsida</taxon>
        <taxon>eudicotyledons</taxon>
        <taxon>Gunneridae</taxon>
        <taxon>Pentapetalae</taxon>
        <taxon>asterids</taxon>
        <taxon>campanulids</taxon>
        <taxon>Asterales</taxon>
        <taxon>Asteraceae</taxon>
        <taxon>Asteroideae</taxon>
        <taxon>Anthemideae</taxon>
        <taxon>Anthemidinae</taxon>
        <taxon>Tanacetum</taxon>
    </lineage>
</organism>
<accession>A0ABQ5DFJ3</accession>
<reference evidence="1" key="2">
    <citation type="submission" date="2022-01" db="EMBL/GenBank/DDBJ databases">
        <authorList>
            <person name="Yamashiro T."/>
            <person name="Shiraishi A."/>
            <person name="Satake H."/>
            <person name="Nakayama K."/>
        </authorList>
    </citation>
    <scope>NUCLEOTIDE SEQUENCE</scope>
</reference>
<comment type="caution">
    <text evidence="1">The sequence shown here is derived from an EMBL/GenBank/DDBJ whole genome shotgun (WGS) entry which is preliminary data.</text>
</comment>
<keyword evidence="2" id="KW-1185">Reference proteome</keyword>
<dbReference type="EMBL" id="BQNB010015190">
    <property type="protein sequence ID" value="GJT37036.1"/>
    <property type="molecule type" value="Genomic_DNA"/>
</dbReference>
<gene>
    <name evidence="1" type="ORF">Tco_0936901</name>
</gene>
<evidence type="ECO:0000313" key="1">
    <source>
        <dbReference type="EMBL" id="GJT37036.1"/>
    </source>
</evidence>
<dbReference type="Proteomes" id="UP001151760">
    <property type="component" value="Unassembled WGS sequence"/>
</dbReference>
<feature type="non-terminal residue" evidence="1">
    <location>
        <position position="255"/>
    </location>
</feature>
<protein>
    <submittedName>
        <fullName evidence="1">Uncharacterized protein</fullName>
    </submittedName>
</protein>
<sequence>MEMTLYGNPRCSTSYFKRLQLKAQMIKPMNEQILKVWRASRGLEASAGHYKKTSHLTHTPSFGRGSYLGRIPRTYTLLINKLRSVAAFIGPLCSDSRSSYNKLPINSHESDKDEPSKVLKGHKSIHHLSGSPTPFSDSIVASPSPSLTPLGIDEPSEAKNSEIDSLIKGPSDTFLIGNNEIKFNPLKDIDDPVPIQRVSEKPLDSLDSISETFKMTITNPLFDFDYEFTLNSDNHIFYILNKESDESETETITKE</sequence>